<dbReference type="Proteomes" id="UP000515211">
    <property type="component" value="Chromosome 4"/>
</dbReference>
<keyword evidence="2" id="KW-0812">Transmembrane</keyword>
<evidence type="ECO:0000313" key="3">
    <source>
        <dbReference type="Proteomes" id="UP000515211"/>
    </source>
</evidence>
<organism evidence="3 4">
    <name type="scientific">Arachis duranensis</name>
    <name type="common">Wild peanut</name>
    <dbReference type="NCBI Taxonomy" id="130453"/>
    <lineage>
        <taxon>Eukaryota</taxon>
        <taxon>Viridiplantae</taxon>
        <taxon>Streptophyta</taxon>
        <taxon>Embryophyta</taxon>
        <taxon>Tracheophyta</taxon>
        <taxon>Spermatophyta</taxon>
        <taxon>Magnoliopsida</taxon>
        <taxon>eudicotyledons</taxon>
        <taxon>Gunneridae</taxon>
        <taxon>Pentapetalae</taxon>
        <taxon>rosids</taxon>
        <taxon>fabids</taxon>
        <taxon>Fabales</taxon>
        <taxon>Fabaceae</taxon>
        <taxon>Papilionoideae</taxon>
        <taxon>50 kb inversion clade</taxon>
        <taxon>dalbergioids sensu lato</taxon>
        <taxon>Dalbergieae</taxon>
        <taxon>Pterocarpus clade</taxon>
        <taxon>Arachis</taxon>
    </lineage>
</organism>
<evidence type="ECO:0000313" key="4">
    <source>
        <dbReference type="RefSeq" id="XP_015958382.1"/>
    </source>
</evidence>
<accession>A0A6P4CWY6</accession>
<keyword evidence="2" id="KW-1133">Transmembrane helix</keyword>
<dbReference type="GeneID" id="107482419"/>
<feature type="transmembrane region" description="Helical" evidence="2">
    <location>
        <begin position="121"/>
        <end position="139"/>
    </location>
</feature>
<protein>
    <submittedName>
        <fullName evidence="4">Uncharacterized protein LOC107482419 isoform X1</fullName>
    </submittedName>
</protein>
<evidence type="ECO:0000256" key="1">
    <source>
        <dbReference type="SAM" id="MobiDB-lite"/>
    </source>
</evidence>
<name>A0A6P4CWY6_ARADU</name>
<dbReference type="PANTHER" id="PTHR35280">
    <property type="entry name" value="F17L21.9"/>
    <property type="match status" value="1"/>
</dbReference>
<reference evidence="3" key="1">
    <citation type="journal article" date="2016" name="Nat. Genet.">
        <title>The genome sequences of Arachis duranensis and Arachis ipaensis, the diploid ancestors of cultivated peanut.</title>
        <authorList>
            <person name="Bertioli D.J."/>
            <person name="Cannon S.B."/>
            <person name="Froenicke L."/>
            <person name="Huang G."/>
            <person name="Farmer A.D."/>
            <person name="Cannon E.K."/>
            <person name="Liu X."/>
            <person name="Gao D."/>
            <person name="Clevenger J."/>
            <person name="Dash S."/>
            <person name="Ren L."/>
            <person name="Moretzsohn M.C."/>
            <person name="Shirasawa K."/>
            <person name="Huang W."/>
            <person name="Vidigal B."/>
            <person name="Abernathy B."/>
            <person name="Chu Y."/>
            <person name="Niederhuth C.E."/>
            <person name="Umale P."/>
            <person name="Araujo A.C."/>
            <person name="Kozik A."/>
            <person name="Kim K.D."/>
            <person name="Burow M.D."/>
            <person name="Varshney R.K."/>
            <person name="Wang X."/>
            <person name="Zhang X."/>
            <person name="Barkley N."/>
            <person name="Guimaraes P.M."/>
            <person name="Isobe S."/>
            <person name="Guo B."/>
            <person name="Liao B."/>
            <person name="Stalker H.T."/>
            <person name="Schmitz R.J."/>
            <person name="Scheffler B.E."/>
            <person name="Leal-Bertioli S.C."/>
            <person name="Xun X."/>
            <person name="Jackson S.A."/>
            <person name="Michelmore R."/>
            <person name="Ozias-Akins P."/>
        </authorList>
    </citation>
    <scope>NUCLEOTIDE SEQUENCE [LARGE SCALE GENOMIC DNA]</scope>
    <source>
        <strain evidence="3">cv. V14167</strain>
    </source>
</reference>
<keyword evidence="2" id="KW-0472">Membrane</keyword>
<proteinExistence type="predicted"/>
<dbReference type="KEGG" id="adu:107482419"/>
<keyword evidence="3" id="KW-1185">Reference proteome</keyword>
<dbReference type="AlphaFoldDB" id="A0A6P4CWY6"/>
<evidence type="ECO:0000256" key="2">
    <source>
        <dbReference type="SAM" id="Phobius"/>
    </source>
</evidence>
<dbReference type="RefSeq" id="XP_015958382.1">
    <property type="nucleotide sequence ID" value="XM_016102896.3"/>
</dbReference>
<dbReference type="PANTHER" id="PTHR35280:SF1">
    <property type="entry name" value="F17L21.9"/>
    <property type="match status" value="1"/>
</dbReference>
<sequence>MSNIGCPARMEEGGRLEVIDNAIQKLIKENKNKAIYNDEDPETEYQLALPNLLSAASHSQLQQLEVLQRDDPLPQSEASSPSGSEASTIMKTENKNADPCNGSTETNEIVKELRKIKRQNFVTHCLLSVMIVLTVAWQLSEVSMIMKVKDGINHPFRSFGSMIKAMVKVNAQEDDNNNKEQNDESSSSLASLKLPEIPHMDVTDLGINNGNQ</sequence>
<gene>
    <name evidence="4" type="primary">LOC107482419</name>
</gene>
<reference evidence="4" key="2">
    <citation type="submission" date="2025-08" db="UniProtKB">
        <authorList>
            <consortium name="RefSeq"/>
        </authorList>
    </citation>
    <scope>IDENTIFICATION</scope>
    <source>
        <tissue evidence="4">Whole plant</tissue>
    </source>
</reference>
<dbReference type="OrthoDB" id="782808at2759"/>
<feature type="region of interest" description="Disordered" evidence="1">
    <location>
        <begin position="174"/>
        <end position="193"/>
    </location>
</feature>